<feature type="region of interest" description="Disordered" evidence="1">
    <location>
        <begin position="1"/>
        <end position="43"/>
    </location>
</feature>
<dbReference type="PROSITE" id="PS50172">
    <property type="entry name" value="BRCT"/>
    <property type="match status" value="1"/>
</dbReference>
<feature type="region of interest" description="Disordered" evidence="1">
    <location>
        <begin position="506"/>
        <end position="602"/>
    </location>
</feature>
<feature type="compositionally biased region" description="Low complexity" evidence="1">
    <location>
        <begin position="319"/>
        <end position="332"/>
    </location>
</feature>
<protein>
    <recommendedName>
        <fullName evidence="2">BRCT domain-containing protein</fullName>
    </recommendedName>
</protein>
<dbReference type="AlphaFoldDB" id="M5FU14"/>
<dbReference type="HOGENOM" id="CLU_352333_0_0_1"/>
<organism evidence="3 4">
    <name type="scientific">Dacryopinax primogenitus (strain DJM 731)</name>
    <name type="common">Brown rot fungus</name>
    <dbReference type="NCBI Taxonomy" id="1858805"/>
    <lineage>
        <taxon>Eukaryota</taxon>
        <taxon>Fungi</taxon>
        <taxon>Dikarya</taxon>
        <taxon>Basidiomycota</taxon>
        <taxon>Agaricomycotina</taxon>
        <taxon>Dacrymycetes</taxon>
        <taxon>Dacrymycetales</taxon>
        <taxon>Dacrymycetaceae</taxon>
        <taxon>Dacryopinax</taxon>
    </lineage>
</organism>
<dbReference type="OMA" id="PEMPHIN"/>
<feature type="compositionally biased region" description="Polar residues" evidence="1">
    <location>
        <begin position="28"/>
        <end position="43"/>
    </location>
</feature>
<feature type="compositionally biased region" description="Acidic residues" evidence="1">
    <location>
        <begin position="787"/>
        <end position="798"/>
    </location>
</feature>
<dbReference type="EMBL" id="JH795881">
    <property type="protein sequence ID" value="EJT96686.1"/>
    <property type="molecule type" value="Genomic_DNA"/>
</dbReference>
<feature type="region of interest" description="Disordered" evidence="1">
    <location>
        <begin position="773"/>
        <end position="798"/>
    </location>
</feature>
<evidence type="ECO:0000259" key="2">
    <source>
        <dbReference type="PROSITE" id="PS50172"/>
    </source>
</evidence>
<sequence>MAPQSYPFIRTRSMTQRMESAFRKSPPKASSNQGLVPPAQSTRIPLSEALLNLECDGSPKKSTSIPTTSRGTFEIAPLKFDTLLARPAPDGDKENPFLVRTADQSSPSPTKKRKAPGDDEELMFEDSPKRAKVAASVDEQTMLVAEEDKDIEDDDGLGQVQRKIEFLSLKRARDSMSPSPVAQRTESSNLAPPDPDIDDASPRKRQRSIFLSGAHPAFAPKNKQELPEMPHINLARPPPSPTRPRQLPSPTKFTGVPQLWKNPISRSQGSGSLFAMSIGDKLPKKGDEDVKEIPDQTFMGNTSAARTKVTPVPLQKSGSPSTASVTSVASSARPRDLAPPPSVGSSDIPAPLASPPRPCTPPVLAPRPEPVAATSPLPTPLKALSPPGRLPTSRLPVRSTRIRGQAPITSLAQEAQQSPLQPQNHSMPTRSGSSRPVRVVRQQMPPSAFRAPPQKAAVIPEQDILAPIKDADHVSRDVGTVGPSGRVSLSSLSNEAQTSLSNLSTALGKLNLPPPRSSSRIGFTPKTAKENTKITVQPGPSTFVSAKKGHARNSSRSKNASSLTRSQTTSALTTLTNPFPSLNGGPSETVHTTERTGPETGHTAPLTGCVVFVEVRTKDGDDAGGVFVEMLKILGARVLKYPSPSVTHLVLKSPLPHTITRYHNLPDPKPETVAVGWVVKCAEENRRVEVTEWRLDLSAGAGIMSAIPGCSTRPNARSAPGRGLGRRISMEPSRVELLNEANLSQIVVPLGLEDQVERAKRKSLLYQPKFSSPLRTNAFVPGKPDDDNAEMEDPEPVL</sequence>
<evidence type="ECO:0000313" key="3">
    <source>
        <dbReference type="EMBL" id="EJT96686.1"/>
    </source>
</evidence>
<dbReference type="OrthoDB" id="2384350at2759"/>
<accession>M5FU14</accession>
<feature type="region of interest" description="Disordered" evidence="1">
    <location>
        <begin position="411"/>
        <end position="437"/>
    </location>
</feature>
<gene>
    <name evidence="3" type="ORF">DACRYDRAFT_19150</name>
</gene>
<dbReference type="InterPro" id="IPR036420">
    <property type="entry name" value="BRCT_dom_sf"/>
</dbReference>
<feature type="compositionally biased region" description="Polar residues" evidence="1">
    <location>
        <begin position="563"/>
        <end position="590"/>
    </location>
</feature>
<dbReference type="Proteomes" id="UP000030653">
    <property type="component" value="Unassembled WGS sequence"/>
</dbReference>
<keyword evidence="4" id="KW-1185">Reference proteome</keyword>
<feature type="domain" description="BRCT" evidence="2">
    <location>
        <begin position="601"/>
        <end position="695"/>
    </location>
</feature>
<dbReference type="CDD" id="cd17716">
    <property type="entry name" value="BRCT_microcephalin_rpt1"/>
    <property type="match status" value="1"/>
</dbReference>
<feature type="compositionally biased region" description="Polar residues" evidence="1">
    <location>
        <begin position="533"/>
        <end position="544"/>
    </location>
</feature>
<dbReference type="STRING" id="1858805.M5FU14"/>
<feature type="compositionally biased region" description="Pro residues" evidence="1">
    <location>
        <begin position="352"/>
        <end position="369"/>
    </location>
</feature>
<dbReference type="InterPro" id="IPR001357">
    <property type="entry name" value="BRCT_dom"/>
</dbReference>
<feature type="compositionally biased region" description="Basic and acidic residues" evidence="1">
    <location>
        <begin position="281"/>
        <end position="294"/>
    </location>
</feature>
<dbReference type="RefSeq" id="XP_040623584.1">
    <property type="nucleotide sequence ID" value="XM_040771430.1"/>
</dbReference>
<dbReference type="SUPFAM" id="SSF52113">
    <property type="entry name" value="BRCT domain"/>
    <property type="match status" value="1"/>
</dbReference>
<feature type="region of interest" description="Disordered" evidence="1">
    <location>
        <begin position="84"/>
        <end position="136"/>
    </location>
</feature>
<feature type="compositionally biased region" description="Polar residues" evidence="1">
    <location>
        <begin position="176"/>
        <end position="190"/>
    </location>
</feature>
<dbReference type="GeneID" id="63686492"/>
<feature type="region of interest" description="Disordered" evidence="1">
    <location>
        <begin position="167"/>
        <end position="395"/>
    </location>
</feature>
<feature type="compositionally biased region" description="Polar residues" evidence="1">
    <location>
        <begin position="411"/>
        <end position="432"/>
    </location>
</feature>
<evidence type="ECO:0000313" key="4">
    <source>
        <dbReference type="Proteomes" id="UP000030653"/>
    </source>
</evidence>
<reference evidence="3 4" key="1">
    <citation type="journal article" date="2012" name="Science">
        <title>The Paleozoic origin of enzymatic lignin decomposition reconstructed from 31 fungal genomes.</title>
        <authorList>
            <person name="Floudas D."/>
            <person name="Binder M."/>
            <person name="Riley R."/>
            <person name="Barry K."/>
            <person name="Blanchette R.A."/>
            <person name="Henrissat B."/>
            <person name="Martinez A.T."/>
            <person name="Otillar R."/>
            <person name="Spatafora J.W."/>
            <person name="Yadav J.S."/>
            <person name="Aerts A."/>
            <person name="Benoit I."/>
            <person name="Boyd A."/>
            <person name="Carlson A."/>
            <person name="Copeland A."/>
            <person name="Coutinho P.M."/>
            <person name="de Vries R.P."/>
            <person name="Ferreira P."/>
            <person name="Findley K."/>
            <person name="Foster B."/>
            <person name="Gaskell J."/>
            <person name="Glotzer D."/>
            <person name="Gorecki P."/>
            <person name="Heitman J."/>
            <person name="Hesse C."/>
            <person name="Hori C."/>
            <person name="Igarashi K."/>
            <person name="Jurgens J.A."/>
            <person name="Kallen N."/>
            <person name="Kersten P."/>
            <person name="Kohler A."/>
            <person name="Kuees U."/>
            <person name="Kumar T.K.A."/>
            <person name="Kuo A."/>
            <person name="LaButti K."/>
            <person name="Larrondo L.F."/>
            <person name="Lindquist E."/>
            <person name="Ling A."/>
            <person name="Lombard V."/>
            <person name="Lucas S."/>
            <person name="Lundell T."/>
            <person name="Martin R."/>
            <person name="McLaughlin D.J."/>
            <person name="Morgenstern I."/>
            <person name="Morin E."/>
            <person name="Murat C."/>
            <person name="Nagy L.G."/>
            <person name="Nolan M."/>
            <person name="Ohm R.A."/>
            <person name="Patyshakuliyeva A."/>
            <person name="Rokas A."/>
            <person name="Ruiz-Duenas F.J."/>
            <person name="Sabat G."/>
            <person name="Salamov A."/>
            <person name="Samejima M."/>
            <person name="Schmutz J."/>
            <person name="Slot J.C."/>
            <person name="St John F."/>
            <person name="Stenlid J."/>
            <person name="Sun H."/>
            <person name="Sun S."/>
            <person name="Syed K."/>
            <person name="Tsang A."/>
            <person name="Wiebenga A."/>
            <person name="Young D."/>
            <person name="Pisabarro A."/>
            <person name="Eastwood D.C."/>
            <person name="Martin F."/>
            <person name="Cullen D."/>
            <person name="Grigoriev I.V."/>
            <person name="Hibbett D.S."/>
        </authorList>
    </citation>
    <scope>NUCLEOTIDE SEQUENCE [LARGE SCALE GENOMIC DNA]</scope>
    <source>
        <strain evidence="3 4">DJM-731 SS1</strain>
    </source>
</reference>
<dbReference type="Gene3D" id="3.40.50.10190">
    <property type="entry name" value="BRCT domain"/>
    <property type="match status" value="1"/>
</dbReference>
<name>M5FU14_DACPD</name>
<dbReference type="Pfam" id="PF00533">
    <property type="entry name" value="BRCT"/>
    <property type="match status" value="1"/>
</dbReference>
<evidence type="ECO:0000256" key="1">
    <source>
        <dbReference type="SAM" id="MobiDB-lite"/>
    </source>
</evidence>
<proteinExistence type="predicted"/>